<dbReference type="GO" id="GO:0034338">
    <property type="term" value="F:short-chain carboxylesterase activity"/>
    <property type="evidence" value="ECO:0007669"/>
    <property type="project" value="TreeGrafter"/>
</dbReference>
<evidence type="ECO:0000313" key="4">
    <source>
        <dbReference type="EMBL" id="VFT79074.1"/>
    </source>
</evidence>
<feature type="domain" description="AB hydrolase-1" evidence="2">
    <location>
        <begin position="115"/>
        <end position="359"/>
    </location>
</feature>
<name>A0A485KBU1_9STRA</name>
<dbReference type="Pfam" id="PF00561">
    <property type="entry name" value="Abhydrolase_1"/>
    <property type="match status" value="1"/>
</dbReference>
<dbReference type="PANTHER" id="PTHR10794">
    <property type="entry name" value="ABHYDROLASE DOMAIN-CONTAINING PROTEIN"/>
    <property type="match status" value="1"/>
</dbReference>
<dbReference type="InterPro" id="IPR012020">
    <property type="entry name" value="ABHD4"/>
</dbReference>
<evidence type="ECO:0000313" key="3">
    <source>
        <dbReference type="EMBL" id="KAF0718156.1"/>
    </source>
</evidence>
<dbReference type="SUPFAM" id="SSF53474">
    <property type="entry name" value="alpha/beta-Hydrolases"/>
    <property type="match status" value="1"/>
</dbReference>
<protein>
    <submittedName>
        <fullName evidence="4">Aste57867_1867 protein</fullName>
    </submittedName>
</protein>
<gene>
    <name evidence="4" type="primary">Aste57867_1867</name>
    <name evidence="3" type="ORF">As57867_001865</name>
    <name evidence="4" type="ORF">ASTE57867_1867</name>
</gene>
<proteinExistence type="inferred from homology"/>
<dbReference type="AlphaFoldDB" id="A0A485KBU1"/>
<reference evidence="3" key="2">
    <citation type="submission" date="2019-06" db="EMBL/GenBank/DDBJ databases">
        <title>Genomics analysis of Aphanomyces spp. identifies a new class of oomycete effector associated with host adaptation.</title>
        <authorList>
            <person name="Gaulin E."/>
        </authorList>
    </citation>
    <scope>NUCLEOTIDE SEQUENCE</scope>
    <source>
        <strain evidence="3">CBS 578.67</strain>
    </source>
</reference>
<evidence type="ECO:0000259" key="2">
    <source>
        <dbReference type="Pfam" id="PF00561"/>
    </source>
</evidence>
<dbReference type="Proteomes" id="UP000332933">
    <property type="component" value="Unassembled WGS sequence"/>
</dbReference>
<dbReference type="OrthoDB" id="247542at2759"/>
<dbReference type="PIRSF" id="PIRSF005211">
    <property type="entry name" value="Ab_hydro_YheT"/>
    <property type="match status" value="1"/>
</dbReference>
<accession>A0A485KBU1</accession>
<dbReference type="Gene3D" id="3.40.50.1820">
    <property type="entry name" value="alpha/beta hydrolase"/>
    <property type="match status" value="1"/>
</dbReference>
<dbReference type="InterPro" id="IPR029058">
    <property type="entry name" value="AB_hydrolase_fold"/>
</dbReference>
<organism evidence="4 5">
    <name type="scientific">Aphanomyces stellatus</name>
    <dbReference type="NCBI Taxonomy" id="120398"/>
    <lineage>
        <taxon>Eukaryota</taxon>
        <taxon>Sar</taxon>
        <taxon>Stramenopiles</taxon>
        <taxon>Oomycota</taxon>
        <taxon>Saprolegniomycetes</taxon>
        <taxon>Saprolegniales</taxon>
        <taxon>Verrucalvaceae</taxon>
        <taxon>Aphanomyces</taxon>
    </lineage>
</organism>
<sequence>MSTHIIFQYSLRPRRSIMSWAPWLFSIRGVKPDLVYKDTATNKAILDHCPILRQELTPPWFLFNGHLQSAASVRPHLNAKVDYDREIVGLSDGGIVSLDWVVHPTNTYAPNHPTILVHGGSGGSSRDPYIQLTVKALAAQGWRVVVMNMRGCGNTPILTARCPNGNYTQDIRDIVVHLRTTVVQSGPLIALGYCAGANLFVKFAGEEGEACQLTAMVSISNFYDMQAVVESLNATYYNRYVYNTAVASAIKRQFFKNRANLDPFQNLPQYDLERLENAATLQDLDEIMSRRNDGYDSLDEFYRDASCVRYMEAVRIPLLCISALNDPFVTPEMIPDHMSIANDRIMFAKTASGGHLGFFHGDGTDMWTSDVIHQYCAAVLDVTKVLKEPASDAMTMAASAA</sequence>
<evidence type="ECO:0000313" key="5">
    <source>
        <dbReference type="Proteomes" id="UP000332933"/>
    </source>
</evidence>
<reference evidence="4 5" key="1">
    <citation type="submission" date="2019-03" db="EMBL/GenBank/DDBJ databases">
        <authorList>
            <person name="Gaulin E."/>
            <person name="Dumas B."/>
        </authorList>
    </citation>
    <scope>NUCLEOTIDE SEQUENCE [LARGE SCALE GENOMIC DNA]</scope>
    <source>
        <strain evidence="4">CBS 568.67</strain>
    </source>
</reference>
<dbReference type="EMBL" id="CAADRA010000176">
    <property type="protein sequence ID" value="VFT79074.1"/>
    <property type="molecule type" value="Genomic_DNA"/>
</dbReference>
<dbReference type="EMBL" id="VJMH01000176">
    <property type="protein sequence ID" value="KAF0718156.1"/>
    <property type="molecule type" value="Genomic_DNA"/>
</dbReference>
<dbReference type="PANTHER" id="PTHR10794:SF84">
    <property type="entry name" value="ESTERASE_LIPASE_THIOESTERASE FAMILY PROTEIN"/>
    <property type="match status" value="1"/>
</dbReference>
<keyword evidence="5" id="KW-1185">Reference proteome</keyword>
<dbReference type="InterPro" id="IPR050960">
    <property type="entry name" value="AB_hydrolase_4_sf"/>
</dbReference>
<dbReference type="GO" id="GO:0047372">
    <property type="term" value="F:monoacylglycerol lipase activity"/>
    <property type="evidence" value="ECO:0007669"/>
    <property type="project" value="TreeGrafter"/>
</dbReference>
<comment type="similarity">
    <text evidence="1">Belongs to the AB hydrolase superfamily. AB hydrolase 4 family.</text>
</comment>
<dbReference type="InterPro" id="IPR000073">
    <property type="entry name" value="AB_hydrolase_1"/>
</dbReference>
<evidence type="ECO:0000256" key="1">
    <source>
        <dbReference type="ARBA" id="ARBA00010884"/>
    </source>
</evidence>